<evidence type="ECO:0000256" key="1">
    <source>
        <dbReference type="SAM" id="MobiDB-lite"/>
    </source>
</evidence>
<keyword evidence="2" id="KW-0812">Transmembrane</keyword>
<name>A0A1L7WQI7_9HELO</name>
<feature type="region of interest" description="Disordered" evidence="1">
    <location>
        <begin position="286"/>
        <end position="319"/>
    </location>
</feature>
<feature type="region of interest" description="Disordered" evidence="1">
    <location>
        <begin position="1"/>
        <end position="146"/>
    </location>
</feature>
<dbReference type="AlphaFoldDB" id="A0A1L7WQI7"/>
<accession>A0A1L7WQI7</accession>
<feature type="compositionally biased region" description="Polar residues" evidence="1">
    <location>
        <begin position="73"/>
        <end position="88"/>
    </location>
</feature>
<gene>
    <name evidence="3" type="ORF">PAC_04907</name>
</gene>
<feature type="compositionally biased region" description="Polar residues" evidence="1">
    <location>
        <begin position="186"/>
        <end position="198"/>
    </location>
</feature>
<dbReference type="Proteomes" id="UP000184330">
    <property type="component" value="Unassembled WGS sequence"/>
</dbReference>
<evidence type="ECO:0000256" key="2">
    <source>
        <dbReference type="SAM" id="Phobius"/>
    </source>
</evidence>
<protein>
    <recommendedName>
        <fullName evidence="5">Acetylserotonin methytransferase-like protein</fullName>
    </recommendedName>
</protein>
<evidence type="ECO:0000313" key="3">
    <source>
        <dbReference type="EMBL" id="CZR55021.1"/>
    </source>
</evidence>
<proteinExistence type="predicted"/>
<feature type="region of interest" description="Disordered" evidence="1">
    <location>
        <begin position="467"/>
        <end position="507"/>
    </location>
</feature>
<evidence type="ECO:0008006" key="5">
    <source>
        <dbReference type="Google" id="ProtNLM"/>
    </source>
</evidence>
<organism evidence="3 4">
    <name type="scientific">Phialocephala subalpina</name>
    <dbReference type="NCBI Taxonomy" id="576137"/>
    <lineage>
        <taxon>Eukaryota</taxon>
        <taxon>Fungi</taxon>
        <taxon>Dikarya</taxon>
        <taxon>Ascomycota</taxon>
        <taxon>Pezizomycotina</taxon>
        <taxon>Leotiomycetes</taxon>
        <taxon>Helotiales</taxon>
        <taxon>Mollisiaceae</taxon>
        <taxon>Phialocephala</taxon>
        <taxon>Phialocephala fortinii species complex</taxon>
    </lineage>
</organism>
<sequence length="568" mass="63215">MPDKPVNMGLKLFPPTPKERTSPSRKPSTRRHAITPQDPPSAIERSESPDFPSDGRQSALDGRRSESAMGGRQTPQNGRQTPQTQQAEHGSPITTPPRAHLPSDLPPRSHTSFSEAPTLVRSNSNSSRHSAPRNINTSPPREEPVMHSIFPRYNPEIALEHQAYFPTETSPTHIPRTVINRRPYSPSISGRSPLQSPGITGPSPGRFPRSLQDETIMEPSSNNELKEFWKVVNGWKVSNSEGRKFCLKMTSDVEEPVHTLSSATQPFYSLRLMPTSTSAQMTLLRFDPNKSNKSTSPKLGSSSKPKEGAEVMSTTLEEEARRLPPNDGLVALLYPKAASDLVIDLANKPPRADAEQIIASAERECGRLVWDEDSGKYYLVHPAIPTPFIVSIASSPAWSKVEYTLEHPELPRNIVRLTRDGAGTGYMEVDTAVAARIDCFYVVDVAICAIMLVAIAEEKTRNIERFEAPPSIAPRSPKMSPKRISSTWTKKGKNKKDKDAKMEEFEMDLESQDSVKADKKKEKEEKVPGFFGLIWMLIKCFVWTITTTVKVLAKIIIFVSKCLTRSKK</sequence>
<keyword evidence="2" id="KW-1133">Transmembrane helix</keyword>
<feature type="transmembrane region" description="Helical" evidence="2">
    <location>
        <begin position="530"/>
        <end position="559"/>
    </location>
</feature>
<feature type="compositionally biased region" description="Polar residues" evidence="1">
    <location>
        <begin position="109"/>
        <end position="139"/>
    </location>
</feature>
<dbReference type="EMBL" id="FJOG01000006">
    <property type="protein sequence ID" value="CZR55021.1"/>
    <property type="molecule type" value="Genomic_DNA"/>
</dbReference>
<feature type="compositionally biased region" description="Polar residues" evidence="1">
    <location>
        <begin position="289"/>
        <end position="303"/>
    </location>
</feature>
<keyword evidence="2" id="KW-0472">Membrane</keyword>
<feature type="region of interest" description="Disordered" evidence="1">
    <location>
        <begin position="186"/>
        <end position="205"/>
    </location>
</feature>
<keyword evidence="4" id="KW-1185">Reference proteome</keyword>
<evidence type="ECO:0000313" key="4">
    <source>
        <dbReference type="Proteomes" id="UP000184330"/>
    </source>
</evidence>
<dbReference type="OrthoDB" id="5383338at2759"/>
<reference evidence="3 4" key="1">
    <citation type="submission" date="2016-03" db="EMBL/GenBank/DDBJ databases">
        <authorList>
            <person name="Ploux O."/>
        </authorList>
    </citation>
    <scope>NUCLEOTIDE SEQUENCE [LARGE SCALE GENOMIC DNA]</scope>
    <source>
        <strain evidence="3 4">UAMH 11012</strain>
    </source>
</reference>
<dbReference type="STRING" id="576137.A0A1L7WQI7"/>